<gene>
    <name evidence="2" type="ORF">IscW_ISCW007455</name>
</gene>
<dbReference type="Proteomes" id="UP000001555">
    <property type="component" value="Unassembled WGS sequence"/>
</dbReference>
<evidence type="ECO:0000313" key="3">
    <source>
        <dbReference type="EnsemblMetazoa" id="ISCW007455-PA"/>
    </source>
</evidence>
<keyword evidence="4" id="KW-1185">Reference proteome</keyword>
<dbReference type="VEuPathDB" id="VectorBase:ISCW007455"/>
<keyword evidence="1" id="KW-0472">Membrane</keyword>
<proteinExistence type="predicted"/>
<dbReference type="HOGENOM" id="CLU_1715280_0_0_1"/>
<name>B7PX07_IXOSC</name>
<keyword evidence="1" id="KW-1133">Transmembrane helix</keyword>
<organism>
    <name type="scientific">Ixodes scapularis</name>
    <name type="common">Black-legged tick</name>
    <name type="synonym">Deer tick</name>
    <dbReference type="NCBI Taxonomy" id="6945"/>
    <lineage>
        <taxon>Eukaryota</taxon>
        <taxon>Metazoa</taxon>
        <taxon>Ecdysozoa</taxon>
        <taxon>Arthropoda</taxon>
        <taxon>Chelicerata</taxon>
        <taxon>Arachnida</taxon>
        <taxon>Acari</taxon>
        <taxon>Parasitiformes</taxon>
        <taxon>Ixodida</taxon>
        <taxon>Ixodoidea</taxon>
        <taxon>Ixodidae</taxon>
        <taxon>Ixodinae</taxon>
        <taxon>Ixodes</taxon>
    </lineage>
</organism>
<sequence>MRRIHTQESRCKRQTRTQSCLEDQLAALHVRGTSQDYLPPSQPLAWLTGPKSPQLSRAIDPTAVKSEELPENSVRRPPCFQANTQKKKKICIYIYKETRRRSLSVQQHGTRAPAESRAAPIWRRNEKSPSCVVLSLLALLFFCLLGGESDWVR</sequence>
<reference evidence="3" key="2">
    <citation type="submission" date="2020-05" db="UniProtKB">
        <authorList>
            <consortium name="EnsemblMetazoa"/>
        </authorList>
    </citation>
    <scope>IDENTIFICATION</scope>
    <source>
        <strain evidence="3">wikel</strain>
    </source>
</reference>
<keyword evidence="1" id="KW-0812">Transmembrane</keyword>
<accession>B7PX07</accession>
<dbReference type="AlphaFoldDB" id="B7PX07"/>
<dbReference type="PaxDb" id="6945-B7PX07"/>
<evidence type="ECO:0000256" key="1">
    <source>
        <dbReference type="SAM" id="Phobius"/>
    </source>
</evidence>
<dbReference type="EMBL" id="ABJB010322658">
    <property type="status" value="NOT_ANNOTATED_CDS"/>
    <property type="molecule type" value="Genomic_DNA"/>
</dbReference>
<dbReference type="InParanoid" id="B7PX07"/>
<protein>
    <submittedName>
        <fullName evidence="2 3">Uncharacterized protein</fullName>
    </submittedName>
</protein>
<evidence type="ECO:0000313" key="4">
    <source>
        <dbReference type="Proteomes" id="UP000001555"/>
    </source>
</evidence>
<dbReference type="EnsemblMetazoa" id="ISCW007455-RA">
    <property type="protein sequence ID" value="ISCW007455-PA"/>
    <property type="gene ID" value="ISCW007455"/>
</dbReference>
<dbReference type="EMBL" id="DS811064">
    <property type="protein sequence ID" value="EEC11129.1"/>
    <property type="molecule type" value="Genomic_DNA"/>
</dbReference>
<dbReference type="VEuPathDB" id="VectorBase:ISCI007455"/>
<reference evidence="2 4" key="1">
    <citation type="submission" date="2008-03" db="EMBL/GenBank/DDBJ databases">
        <title>Annotation of Ixodes scapularis.</title>
        <authorList>
            <consortium name="Ixodes scapularis Genome Project Consortium"/>
            <person name="Caler E."/>
            <person name="Hannick L.I."/>
            <person name="Bidwell S."/>
            <person name="Joardar V."/>
            <person name="Thiagarajan M."/>
            <person name="Amedeo P."/>
            <person name="Galinsky K.J."/>
            <person name="Schobel S."/>
            <person name="Inman J."/>
            <person name="Hostetler J."/>
            <person name="Miller J."/>
            <person name="Hammond M."/>
            <person name="Megy K."/>
            <person name="Lawson D."/>
            <person name="Kodira C."/>
            <person name="Sutton G."/>
            <person name="Meyer J."/>
            <person name="Hill C.A."/>
            <person name="Birren B."/>
            <person name="Nene V."/>
            <person name="Collins F."/>
            <person name="Alarcon-Chaidez F."/>
            <person name="Wikel S."/>
            <person name="Strausberg R."/>
        </authorList>
    </citation>
    <scope>NUCLEOTIDE SEQUENCE [LARGE SCALE GENOMIC DNA]</scope>
    <source>
        <strain evidence="4">Wikel</strain>
        <strain evidence="2">Wikel colony</strain>
    </source>
</reference>
<feature type="transmembrane region" description="Helical" evidence="1">
    <location>
        <begin position="131"/>
        <end position="147"/>
    </location>
</feature>
<evidence type="ECO:0000313" key="2">
    <source>
        <dbReference type="EMBL" id="EEC11129.1"/>
    </source>
</evidence>